<name>A0ACD5AQF2_9ACTN</name>
<gene>
    <name evidence="1" type="ORF">V2W30_40440</name>
</gene>
<reference evidence="1" key="1">
    <citation type="journal article" date="2025" name="Int. J. Syst. Evol. Microbiol.">
        <title>Streptomyces citrinus sp. nov., with yellow diffusible pigment.</title>
        <authorList>
            <person name="He Y."/>
            <person name="Yang E."/>
            <person name="Xu J."/>
            <person name="Sun Y."/>
            <person name="Sun L."/>
        </authorList>
    </citation>
    <scope>NUCLEOTIDE SEQUENCE</scope>
    <source>
        <strain evidence="1">Q6</strain>
    </source>
</reference>
<geneLocation type="plasmid" evidence="1 2">
    <name>p1</name>
</geneLocation>
<dbReference type="Proteomes" id="UP001432251">
    <property type="component" value="Plasmid p1"/>
</dbReference>
<protein>
    <submittedName>
        <fullName evidence="1">DUF6009 family protein</fullName>
    </submittedName>
</protein>
<sequence>MSAMPQEGDLAQEAELVWLEDPAELDYVRQALDKVNTRRGKPRYERDGRLIGYANLTPKAPRSADSGLFARRTFYLLPHDRPNDPEDCPYAVGSPLEAVDPRTLRPGRLGEKTARSQGTPEIAPTST</sequence>
<evidence type="ECO:0000313" key="2">
    <source>
        <dbReference type="Proteomes" id="UP001432251"/>
    </source>
</evidence>
<evidence type="ECO:0000313" key="1">
    <source>
        <dbReference type="EMBL" id="WWQ69446.1"/>
    </source>
</evidence>
<dbReference type="EMBL" id="CP146023">
    <property type="protein sequence ID" value="WWQ69446.1"/>
    <property type="molecule type" value="Genomic_DNA"/>
</dbReference>
<keyword evidence="2" id="KW-1185">Reference proteome</keyword>
<proteinExistence type="predicted"/>
<keyword evidence="1" id="KW-0614">Plasmid</keyword>
<accession>A0ACD5AQF2</accession>
<organism evidence="1 2">
    <name type="scientific">Streptomyces citrinus</name>
    <dbReference type="NCBI Taxonomy" id="3118173"/>
    <lineage>
        <taxon>Bacteria</taxon>
        <taxon>Bacillati</taxon>
        <taxon>Actinomycetota</taxon>
        <taxon>Actinomycetes</taxon>
        <taxon>Kitasatosporales</taxon>
        <taxon>Streptomycetaceae</taxon>
        <taxon>Streptomyces</taxon>
    </lineage>
</organism>